<dbReference type="GeneID" id="116953899"/>
<dbReference type="CTD" id="645"/>
<dbReference type="InterPro" id="IPR036291">
    <property type="entry name" value="NAD(P)-bd_dom_sf"/>
</dbReference>
<dbReference type="PANTHER" id="PTHR43355">
    <property type="entry name" value="FLAVIN REDUCTASE (NADPH)"/>
    <property type="match status" value="1"/>
</dbReference>
<dbReference type="CDD" id="cd05244">
    <property type="entry name" value="BVR-B_like_SDR_a"/>
    <property type="match status" value="1"/>
</dbReference>
<evidence type="ECO:0000313" key="2">
    <source>
        <dbReference type="Proteomes" id="UP001318040"/>
    </source>
</evidence>
<name>A0AAJ7XEA8_PETMA</name>
<sequence>MASAVKKVVVFGATGMTGLEVLPQAVKAGYTVTAFVRNAALLPAGLALEVVTGDVLNPEDVSRAVAGQDAVVIVLGTRNELGATTMMSEGTRNIVAAMKQHGVRRVVGCMSTFLLWERPRVPARMLPVTEDHDRMFSVLRESALDWIAVMPPHIDGNLPLTSEYTVTVGAMGGRVISKHDLAHFFVRCLSSDEYVGKAVSLSHTYAPA</sequence>
<keyword evidence="2" id="KW-1185">Reference proteome</keyword>
<evidence type="ECO:0000313" key="3">
    <source>
        <dbReference type="RefSeq" id="XP_032830093.1"/>
    </source>
</evidence>
<dbReference type="Proteomes" id="UP001318040">
    <property type="component" value="Chromosome 53"/>
</dbReference>
<dbReference type="InterPro" id="IPR016040">
    <property type="entry name" value="NAD(P)-bd_dom"/>
</dbReference>
<dbReference type="AlphaFoldDB" id="A0AAJ7XEA8"/>
<proteinExistence type="predicted"/>
<accession>A0AAJ7XEA8</accession>
<dbReference type="Gene3D" id="3.40.50.720">
    <property type="entry name" value="NAD(P)-binding Rossmann-like Domain"/>
    <property type="match status" value="1"/>
</dbReference>
<dbReference type="PANTHER" id="PTHR43355:SF2">
    <property type="entry name" value="FLAVIN REDUCTASE (NADPH)"/>
    <property type="match status" value="1"/>
</dbReference>
<feature type="domain" description="NAD(P)-binding" evidence="1">
    <location>
        <begin position="12"/>
        <end position="191"/>
    </location>
</feature>
<organism evidence="2 3">
    <name type="scientific">Petromyzon marinus</name>
    <name type="common">Sea lamprey</name>
    <dbReference type="NCBI Taxonomy" id="7757"/>
    <lineage>
        <taxon>Eukaryota</taxon>
        <taxon>Metazoa</taxon>
        <taxon>Chordata</taxon>
        <taxon>Craniata</taxon>
        <taxon>Vertebrata</taxon>
        <taxon>Cyclostomata</taxon>
        <taxon>Hyperoartia</taxon>
        <taxon>Petromyzontiformes</taxon>
        <taxon>Petromyzontidae</taxon>
        <taxon>Petromyzon</taxon>
    </lineage>
</organism>
<dbReference type="SUPFAM" id="SSF51735">
    <property type="entry name" value="NAD(P)-binding Rossmann-fold domains"/>
    <property type="match status" value="1"/>
</dbReference>
<dbReference type="Pfam" id="PF13460">
    <property type="entry name" value="NAD_binding_10"/>
    <property type="match status" value="1"/>
</dbReference>
<gene>
    <name evidence="3" type="primary">BLVRB</name>
</gene>
<dbReference type="RefSeq" id="XP_032830093.1">
    <property type="nucleotide sequence ID" value="XM_032974202.1"/>
</dbReference>
<dbReference type="KEGG" id="pmrn:116953899"/>
<reference evidence="3" key="1">
    <citation type="submission" date="2025-08" db="UniProtKB">
        <authorList>
            <consortium name="RefSeq"/>
        </authorList>
    </citation>
    <scope>IDENTIFICATION</scope>
    <source>
        <tissue evidence="3">Sperm</tissue>
    </source>
</reference>
<dbReference type="InterPro" id="IPR051606">
    <property type="entry name" value="Polyketide_Oxido-like"/>
</dbReference>
<evidence type="ECO:0000259" key="1">
    <source>
        <dbReference type="Pfam" id="PF13460"/>
    </source>
</evidence>
<dbReference type="GO" id="GO:0042602">
    <property type="term" value="F:riboflavin reductase (NADPH) activity"/>
    <property type="evidence" value="ECO:0007669"/>
    <property type="project" value="TreeGrafter"/>
</dbReference>
<dbReference type="GO" id="GO:0004074">
    <property type="term" value="F:biliverdin reductase [NAD(P)H] activity"/>
    <property type="evidence" value="ECO:0007669"/>
    <property type="project" value="TreeGrafter"/>
</dbReference>
<protein>
    <submittedName>
        <fullName evidence="3">Flavin reductase (NADPH)</fullName>
    </submittedName>
</protein>